<organism evidence="3 4">
    <name type="scientific">Cirrhinus mrigala</name>
    <name type="common">Mrigala</name>
    <dbReference type="NCBI Taxonomy" id="683832"/>
    <lineage>
        <taxon>Eukaryota</taxon>
        <taxon>Metazoa</taxon>
        <taxon>Chordata</taxon>
        <taxon>Craniata</taxon>
        <taxon>Vertebrata</taxon>
        <taxon>Euteleostomi</taxon>
        <taxon>Actinopterygii</taxon>
        <taxon>Neopterygii</taxon>
        <taxon>Teleostei</taxon>
        <taxon>Ostariophysi</taxon>
        <taxon>Cypriniformes</taxon>
        <taxon>Cyprinidae</taxon>
        <taxon>Labeoninae</taxon>
        <taxon>Labeonini</taxon>
        <taxon>Cirrhinus</taxon>
    </lineage>
</organism>
<evidence type="ECO:0000256" key="2">
    <source>
        <dbReference type="ARBA" id="ARBA00022737"/>
    </source>
</evidence>
<gene>
    <name evidence="3" type="ORF">M9458_055554</name>
</gene>
<evidence type="ECO:0000256" key="1">
    <source>
        <dbReference type="ARBA" id="ARBA00022614"/>
    </source>
</evidence>
<proteinExistence type="predicted"/>
<dbReference type="EMBL" id="JAMKFB020000531">
    <property type="protein sequence ID" value="KAL0149122.1"/>
    <property type="molecule type" value="Genomic_DNA"/>
</dbReference>
<dbReference type="AlphaFoldDB" id="A0ABD0MJB4"/>
<keyword evidence="1" id="KW-0433">Leucine-rich repeat</keyword>
<dbReference type="SUPFAM" id="SSF52047">
    <property type="entry name" value="RNI-like"/>
    <property type="match status" value="1"/>
</dbReference>
<keyword evidence="2" id="KW-0677">Repeat</keyword>
<sequence length="49" mass="5309">LSGCMVTEVGCCYLASALKSTSHLKELDLSYNYPGELGVKLLSDRLSDQ</sequence>
<keyword evidence="4" id="KW-1185">Reference proteome</keyword>
<evidence type="ECO:0000313" key="3">
    <source>
        <dbReference type="EMBL" id="KAL0149122.1"/>
    </source>
</evidence>
<dbReference type="Proteomes" id="UP001529510">
    <property type="component" value="Unassembled WGS sequence"/>
</dbReference>
<accession>A0ABD0MJB4</accession>
<name>A0ABD0MJB4_CIRMR</name>
<dbReference type="Gene3D" id="3.80.10.10">
    <property type="entry name" value="Ribonuclease Inhibitor"/>
    <property type="match status" value="1"/>
</dbReference>
<protein>
    <submittedName>
        <fullName evidence="3">Uncharacterized protein</fullName>
    </submittedName>
</protein>
<reference evidence="3 4" key="1">
    <citation type="submission" date="2024-05" db="EMBL/GenBank/DDBJ databases">
        <title>Genome sequencing and assembly of Indian major carp, Cirrhinus mrigala (Hamilton, 1822).</title>
        <authorList>
            <person name="Mohindra V."/>
            <person name="Chowdhury L.M."/>
            <person name="Lal K."/>
            <person name="Jena J.K."/>
        </authorList>
    </citation>
    <scope>NUCLEOTIDE SEQUENCE [LARGE SCALE GENOMIC DNA]</scope>
    <source>
        <strain evidence="3">CM1030</strain>
        <tissue evidence="3">Blood</tissue>
    </source>
</reference>
<dbReference type="PANTHER" id="PTHR24106">
    <property type="entry name" value="NACHT, LRR AND CARD DOMAINS-CONTAINING"/>
    <property type="match status" value="1"/>
</dbReference>
<feature type="non-terminal residue" evidence="3">
    <location>
        <position position="1"/>
    </location>
</feature>
<dbReference type="InterPro" id="IPR032675">
    <property type="entry name" value="LRR_dom_sf"/>
</dbReference>
<evidence type="ECO:0000313" key="4">
    <source>
        <dbReference type="Proteomes" id="UP001529510"/>
    </source>
</evidence>
<comment type="caution">
    <text evidence="3">The sequence shown here is derived from an EMBL/GenBank/DDBJ whole genome shotgun (WGS) entry which is preliminary data.</text>
</comment>
<dbReference type="InterPro" id="IPR051261">
    <property type="entry name" value="NLR"/>
</dbReference>